<sequence length="179" mass="20063">MGNIEDYKAPPTSWAKVDALADSLRSNLKMERETRIPIVNVVEKILYEQLELFEFQVRGRVEMGSAEGLTCPKGDFIRFREDVYESACDGGVRARFTFAHELGHFFMHTNVPLARALPSERLPAYRSAETQANRFAGTLLIPAALLTSQHTVEQIMSEFGVSKPAAEFRLSGLRKDGVL</sequence>
<evidence type="ECO:0000313" key="2">
    <source>
        <dbReference type="EMBL" id="XCF10282.1"/>
    </source>
</evidence>
<dbReference type="Pfam" id="PF06114">
    <property type="entry name" value="Peptidase_M78"/>
    <property type="match status" value="1"/>
</dbReference>
<dbReference type="InterPro" id="IPR052345">
    <property type="entry name" value="Rad_response_metalloprotease"/>
</dbReference>
<dbReference type="PANTHER" id="PTHR43236:SF2">
    <property type="entry name" value="BLL0069 PROTEIN"/>
    <property type="match status" value="1"/>
</dbReference>
<dbReference type="AlphaFoldDB" id="A0AAU8C2A9"/>
<feature type="domain" description="IrrE N-terminal-like" evidence="1">
    <location>
        <begin position="80"/>
        <end position="171"/>
    </location>
</feature>
<gene>
    <name evidence="2" type="ORF">ABM428_00110</name>
</gene>
<dbReference type="KEGG" id="suly:ABM428_00110"/>
<dbReference type="PANTHER" id="PTHR43236">
    <property type="entry name" value="ANTITOXIN HIGA1"/>
    <property type="match status" value="1"/>
</dbReference>
<dbReference type="InterPro" id="IPR010359">
    <property type="entry name" value="IrrE_HExxH"/>
</dbReference>
<reference evidence="2" key="1">
    <citation type="journal article" date="2020" name="Int. J. Syst. Evol. Microbiol.">
        <title>Notification of changes in taxonomic opinion previously published outside the IJSEM.</title>
        <authorList>
            <person name="Oren A."/>
            <person name="Garrity G."/>
        </authorList>
    </citation>
    <scope>NUCLEOTIDE SEQUENCE</scope>
    <source>
        <strain evidence="2">TCYB15</strain>
    </source>
</reference>
<accession>A0AAU8C2A9</accession>
<protein>
    <submittedName>
        <fullName evidence="2">ImmA/IrrE family metallo-endopeptidase</fullName>
    </submittedName>
</protein>
<dbReference type="Gene3D" id="1.10.10.2910">
    <property type="match status" value="1"/>
</dbReference>
<dbReference type="RefSeq" id="WP_353628039.1">
    <property type="nucleotide sequence ID" value="NZ_CP159193.1"/>
</dbReference>
<dbReference type="EMBL" id="CP159193">
    <property type="protein sequence ID" value="XCF10282.1"/>
    <property type="molecule type" value="Genomic_DNA"/>
</dbReference>
<organism evidence="2">
    <name type="scientific">Sulfitobacter sp. TCYB15</name>
    <dbReference type="NCBI Taxonomy" id="3229275"/>
    <lineage>
        <taxon>Bacteria</taxon>
        <taxon>Pseudomonadati</taxon>
        <taxon>Pseudomonadota</taxon>
        <taxon>Alphaproteobacteria</taxon>
        <taxon>Rhodobacterales</taxon>
        <taxon>Roseobacteraceae</taxon>
        <taxon>Sulfitobacter</taxon>
    </lineage>
</organism>
<evidence type="ECO:0000259" key="1">
    <source>
        <dbReference type="Pfam" id="PF06114"/>
    </source>
</evidence>
<proteinExistence type="predicted"/>
<name>A0AAU8C2A9_9RHOB</name>
<reference evidence="2" key="2">
    <citation type="submission" date="2024-06" db="EMBL/GenBank/DDBJ databases">
        <authorList>
            <person name="Deng Y."/>
        </authorList>
    </citation>
    <scope>NUCLEOTIDE SEQUENCE</scope>
    <source>
        <strain evidence="2">TCYB15</strain>
    </source>
</reference>